<dbReference type="GO" id="GO:0006355">
    <property type="term" value="P:regulation of DNA-templated transcription"/>
    <property type="evidence" value="ECO:0007669"/>
    <property type="project" value="InterPro"/>
</dbReference>
<keyword evidence="4" id="KW-0804">Transcription</keyword>
<feature type="compositionally biased region" description="Basic and acidic residues" evidence="6">
    <location>
        <begin position="104"/>
        <end position="125"/>
    </location>
</feature>
<evidence type="ECO:0000256" key="2">
    <source>
        <dbReference type="ARBA" id="ARBA00005510"/>
    </source>
</evidence>
<feature type="region of interest" description="Disordered" evidence="6">
    <location>
        <begin position="250"/>
        <end position="363"/>
    </location>
</feature>
<dbReference type="GO" id="GO:0005634">
    <property type="term" value="C:nucleus"/>
    <property type="evidence" value="ECO:0007669"/>
    <property type="project" value="UniProtKB-SubCell"/>
</dbReference>
<dbReference type="Proteomes" id="UP000007752">
    <property type="component" value="Chromosome 6"/>
</dbReference>
<keyword evidence="3" id="KW-0805">Transcription regulation</keyword>
<dbReference type="PROSITE" id="PS50888">
    <property type="entry name" value="BHLH"/>
    <property type="match status" value="1"/>
</dbReference>
<proteinExistence type="inferred from homology"/>
<dbReference type="Gene3D" id="4.10.280.10">
    <property type="entry name" value="Helix-loop-helix DNA-binding domain"/>
    <property type="match status" value="1"/>
</dbReference>
<dbReference type="FunFam" id="4.10.280.10:FF:000002">
    <property type="entry name" value="Basic helix-loop-helix transcription factor"/>
    <property type="match status" value="1"/>
</dbReference>
<protein>
    <recommendedName>
        <fullName evidence="7">BHLH domain-containing protein</fullName>
    </recommendedName>
</protein>
<dbReference type="InterPro" id="IPR024097">
    <property type="entry name" value="bHLH_ZIP_TF"/>
</dbReference>
<feature type="domain" description="BHLH" evidence="7">
    <location>
        <begin position="374"/>
        <end position="424"/>
    </location>
</feature>
<dbReference type="Pfam" id="PF00010">
    <property type="entry name" value="HLH"/>
    <property type="match status" value="1"/>
</dbReference>
<gene>
    <name evidence="8" type="ORF">OsJ_20959</name>
</gene>
<evidence type="ECO:0000256" key="4">
    <source>
        <dbReference type="ARBA" id="ARBA00023163"/>
    </source>
</evidence>
<feature type="region of interest" description="Disordered" evidence="6">
    <location>
        <begin position="104"/>
        <end position="126"/>
    </location>
</feature>
<dbReference type="InterPro" id="IPR011598">
    <property type="entry name" value="bHLH_dom"/>
</dbReference>
<dbReference type="EMBL" id="CM000143">
    <property type="protein sequence ID" value="EEE65517.1"/>
    <property type="molecule type" value="Genomic_DNA"/>
</dbReference>
<dbReference type="AlphaFoldDB" id="B9FSQ6"/>
<feature type="compositionally biased region" description="Basic and acidic residues" evidence="6">
    <location>
        <begin position="330"/>
        <end position="341"/>
    </location>
</feature>
<sequence>MELCLLLAPSLKPCQGLPLTNTAIEASSSSLTNADLKLHLYRLRLSDGGHTMGKRERGDTKQKEDVGLWIRPLRGKEKVRVLGGGCSCGRPLISPCDRRFWSSGSEKEMNEKDATDLEERSEASEHGQALSFHGGAMFLQEAQIASPAAANNALTSMANPFPIPPGLWNPPSHNMGLGETSFSSLLGMLSAGAPPPFVATPGFVDSTAGFPCYNGGNLGAMINHPFPGIHQPLGDFQNGVEPCREIEDIEIEGSKNVSQTGEKQQGDGETTHAVDSSSKELSMPGRNGGAGHDEGTRVSCSKKRKRSGQDGGVKHAEGGEQLATVGSAQKNEDDEKGEPKRSSVASGKSSGKQIKDNAGSPKEDYIHVRARRGQATNSHSLAERVRREKISERMKYLQDLVPGCSKVTGKAVMLDEIINYVQSLQRQVEFLSMKLASVNPTLDFNIERILSKDIFQCRGTTASSAFGFFPDIVHPRLHPPKYTQVGMPSIVNPTDAFGRVIHAPLGTNSAFKEPKHQMPNNLNGEFQDVIEMPFTHDHHGSNDQP</sequence>
<evidence type="ECO:0000256" key="6">
    <source>
        <dbReference type="SAM" id="MobiDB-lite"/>
    </source>
</evidence>
<evidence type="ECO:0000256" key="5">
    <source>
        <dbReference type="ARBA" id="ARBA00023242"/>
    </source>
</evidence>
<dbReference type="GO" id="GO:0046983">
    <property type="term" value="F:protein dimerization activity"/>
    <property type="evidence" value="ECO:0007669"/>
    <property type="project" value="InterPro"/>
</dbReference>
<comment type="subcellular location">
    <subcellularLocation>
        <location evidence="1">Nucleus</location>
    </subcellularLocation>
</comment>
<keyword evidence="5" id="KW-0539">Nucleus</keyword>
<dbReference type="InterPro" id="IPR036638">
    <property type="entry name" value="HLH_DNA-bd_sf"/>
</dbReference>
<organism evidence="8">
    <name type="scientific">Oryza sativa subsp. japonica</name>
    <name type="common">Rice</name>
    <dbReference type="NCBI Taxonomy" id="39947"/>
    <lineage>
        <taxon>Eukaryota</taxon>
        <taxon>Viridiplantae</taxon>
        <taxon>Streptophyta</taxon>
        <taxon>Embryophyta</taxon>
        <taxon>Tracheophyta</taxon>
        <taxon>Spermatophyta</taxon>
        <taxon>Magnoliopsida</taxon>
        <taxon>Liliopsida</taxon>
        <taxon>Poales</taxon>
        <taxon>Poaceae</taxon>
        <taxon>BOP clade</taxon>
        <taxon>Oryzoideae</taxon>
        <taxon>Oryzeae</taxon>
        <taxon>Oryzinae</taxon>
        <taxon>Oryza</taxon>
        <taxon>Oryza sativa</taxon>
    </lineage>
</organism>
<dbReference type="CDD" id="cd18919">
    <property type="entry name" value="bHLH_AtBPE_like"/>
    <property type="match status" value="1"/>
</dbReference>
<dbReference type="PANTHER" id="PTHR12565">
    <property type="entry name" value="STEROL REGULATORY ELEMENT-BINDING PROTEIN"/>
    <property type="match status" value="1"/>
</dbReference>
<accession>B9FSQ6</accession>
<dbReference type="SUPFAM" id="SSF47459">
    <property type="entry name" value="HLH, helix-loop-helix DNA-binding domain"/>
    <property type="match status" value="1"/>
</dbReference>
<dbReference type="PANTHER" id="PTHR12565:SF432">
    <property type="entry name" value="OS06G0275600 PROTEIN"/>
    <property type="match status" value="1"/>
</dbReference>
<evidence type="ECO:0000259" key="7">
    <source>
        <dbReference type="PROSITE" id="PS50888"/>
    </source>
</evidence>
<evidence type="ECO:0000313" key="8">
    <source>
        <dbReference type="EMBL" id="EEE65517.1"/>
    </source>
</evidence>
<reference evidence="8" key="1">
    <citation type="journal article" date="2005" name="PLoS Biol.">
        <title>The genomes of Oryza sativa: a history of duplications.</title>
        <authorList>
            <person name="Yu J."/>
            <person name="Wang J."/>
            <person name="Lin W."/>
            <person name="Li S."/>
            <person name="Li H."/>
            <person name="Zhou J."/>
            <person name="Ni P."/>
            <person name="Dong W."/>
            <person name="Hu S."/>
            <person name="Zeng C."/>
            <person name="Zhang J."/>
            <person name="Zhang Y."/>
            <person name="Li R."/>
            <person name="Xu Z."/>
            <person name="Li S."/>
            <person name="Li X."/>
            <person name="Zheng H."/>
            <person name="Cong L."/>
            <person name="Lin L."/>
            <person name="Yin J."/>
            <person name="Geng J."/>
            <person name="Li G."/>
            <person name="Shi J."/>
            <person name="Liu J."/>
            <person name="Lv H."/>
            <person name="Li J."/>
            <person name="Wang J."/>
            <person name="Deng Y."/>
            <person name="Ran L."/>
            <person name="Shi X."/>
            <person name="Wang X."/>
            <person name="Wu Q."/>
            <person name="Li C."/>
            <person name="Ren X."/>
            <person name="Wang J."/>
            <person name="Wang X."/>
            <person name="Li D."/>
            <person name="Liu D."/>
            <person name="Zhang X."/>
            <person name="Ji Z."/>
            <person name="Zhao W."/>
            <person name="Sun Y."/>
            <person name="Zhang Z."/>
            <person name="Bao J."/>
            <person name="Han Y."/>
            <person name="Dong L."/>
            <person name="Ji J."/>
            <person name="Chen P."/>
            <person name="Wu S."/>
            <person name="Liu J."/>
            <person name="Xiao Y."/>
            <person name="Bu D."/>
            <person name="Tan J."/>
            <person name="Yang L."/>
            <person name="Ye C."/>
            <person name="Zhang J."/>
            <person name="Xu J."/>
            <person name="Zhou Y."/>
            <person name="Yu Y."/>
            <person name="Zhang B."/>
            <person name="Zhuang S."/>
            <person name="Wei H."/>
            <person name="Liu B."/>
            <person name="Lei M."/>
            <person name="Yu H."/>
            <person name="Li Y."/>
            <person name="Xu H."/>
            <person name="Wei S."/>
            <person name="He X."/>
            <person name="Fang L."/>
            <person name="Zhang Z."/>
            <person name="Zhang Y."/>
            <person name="Huang X."/>
            <person name="Su Z."/>
            <person name="Tong W."/>
            <person name="Li J."/>
            <person name="Tong Z."/>
            <person name="Li S."/>
            <person name="Ye J."/>
            <person name="Wang L."/>
            <person name="Fang L."/>
            <person name="Lei T."/>
            <person name="Chen C."/>
            <person name="Chen H."/>
            <person name="Xu Z."/>
            <person name="Li H."/>
            <person name="Huang H."/>
            <person name="Zhang F."/>
            <person name="Xu H."/>
            <person name="Li N."/>
            <person name="Zhao C."/>
            <person name="Li S."/>
            <person name="Dong L."/>
            <person name="Huang Y."/>
            <person name="Li L."/>
            <person name="Xi Y."/>
            <person name="Qi Q."/>
            <person name="Li W."/>
            <person name="Zhang B."/>
            <person name="Hu W."/>
            <person name="Zhang Y."/>
            <person name="Tian X."/>
            <person name="Jiao Y."/>
            <person name="Liang X."/>
            <person name="Jin J."/>
            <person name="Gao L."/>
            <person name="Zheng W."/>
            <person name="Hao B."/>
            <person name="Liu S."/>
            <person name="Wang W."/>
            <person name="Yuan L."/>
            <person name="Cao M."/>
            <person name="McDermott J."/>
            <person name="Samudrala R."/>
            <person name="Wang J."/>
            <person name="Wong G.K."/>
            <person name="Yang H."/>
        </authorList>
    </citation>
    <scope>NUCLEOTIDE SEQUENCE [LARGE SCALE GENOMIC DNA]</scope>
</reference>
<evidence type="ECO:0000256" key="1">
    <source>
        <dbReference type="ARBA" id="ARBA00004123"/>
    </source>
</evidence>
<reference evidence="8" key="2">
    <citation type="submission" date="2008-12" db="EMBL/GenBank/DDBJ databases">
        <title>Improved gene annotation of the rice (Oryza sativa) genomes.</title>
        <authorList>
            <person name="Wang J."/>
            <person name="Li R."/>
            <person name="Fan W."/>
            <person name="Huang Q."/>
            <person name="Zhang J."/>
            <person name="Zhou Y."/>
            <person name="Hu Y."/>
            <person name="Zi S."/>
            <person name="Li J."/>
            <person name="Ni P."/>
            <person name="Zheng H."/>
            <person name="Zhang Y."/>
            <person name="Zhao M."/>
            <person name="Hao Q."/>
            <person name="McDermott J."/>
            <person name="Samudrala R."/>
            <person name="Kristiansen K."/>
            <person name="Wong G.K.-S."/>
        </authorList>
    </citation>
    <scope>NUCLEOTIDE SEQUENCE</scope>
</reference>
<comment type="similarity">
    <text evidence="2">Belongs to the bHLH protein family.</text>
</comment>
<dbReference type="SMART" id="SM00353">
    <property type="entry name" value="HLH"/>
    <property type="match status" value="1"/>
</dbReference>
<feature type="compositionally biased region" description="Polar residues" evidence="6">
    <location>
        <begin position="343"/>
        <end position="352"/>
    </location>
</feature>
<name>B9FSQ6_ORYSJ</name>
<evidence type="ECO:0000256" key="3">
    <source>
        <dbReference type="ARBA" id="ARBA00023015"/>
    </source>
</evidence>